<feature type="compositionally biased region" description="Pro residues" evidence="1">
    <location>
        <begin position="56"/>
        <end position="65"/>
    </location>
</feature>
<proteinExistence type="predicted"/>
<gene>
    <name evidence="2" type="ORF">Hamer_G006385</name>
</gene>
<name>A0A8J5MPH2_HOMAM</name>
<dbReference type="AlphaFoldDB" id="A0A8J5MPH2"/>
<dbReference type="Proteomes" id="UP000747542">
    <property type="component" value="Unassembled WGS sequence"/>
</dbReference>
<organism evidence="2 3">
    <name type="scientific">Homarus americanus</name>
    <name type="common">American lobster</name>
    <dbReference type="NCBI Taxonomy" id="6706"/>
    <lineage>
        <taxon>Eukaryota</taxon>
        <taxon>Metazoa</taxon>
        <taxon>Ecdysozoa</taxon>
        <taxon>Arthropoda</taxon>
        <taxon>Crustacea</taxon>
        <taxon>Multicrustacea</taxon>
        <taxon>Malacostraca</taxon>
        <taxon>Eumalacostraca</taxon>
        <taxon>Eucarida</taxon>
        <taxon>Decapoda</taxon>
        <taxon>Pleocyemata</taxon>
        <taxon>Astacidea</taxon>
        <taxon>Nephropoidea</taxon>
        <taxon>Nephropidae</taxon>
        <taxon>Homarus</taxon>
    </lineage>
</organism>
<feature type="region of interest" description="Disordered" evidence="1">
    <location>
        <begin position="40"/>
        <end position="123"/>
    </location>
</feature>
<protein>
    <submittedName>
        <fullName evidence="2">Uncharacterized protein</fullName>
    </submittedName>
</protein>
<sequence>MNTVYMDHLVQVGQAGHGGWYDYNTFNNLLVSPPMQAPQIAMPQHHHHPQEIITTPPRPKPPAPRPKPRTTTTERKKRGRPRKLLSTDSMISSVPKRTVNRGGRGRGRGRAKRGRPRTRPTRITRHTKLDEQGQIIRDGEYEDEANSSIEQIIASGKVENGDILEATATSSEHLQQHSVDSQVDSLEQQVQQVLPDLKVSSDHFEEITTNGMDQVTDVDQTFHIAHVEHIEHMPVEAMERVVQFKGVTFVNEGNVQPEICGSVLVVR</sequence>
<keyword evidence="3" id="KW-1185">Reference proteome</keyword>
<feature type="compositionally biased region" description="Basic residues" evidence="1">
    <location>
        <begin position="103"/>
        <end position="123"/>
    </location>
</feature>
<evidence type="ECO:0000256" key="1">
    <source>
        <dbReference type="SAM" id="MobiDB-lite"/>
    </source>
</evidence>
<dbReference type="EMBL" id="JAHLQT010034244">
    <property type="protein sequence ID" value="KAG7158991.1"/>
    <property type="molecule type" value="Genomic_DNA"/>
</dbReference>
<comment type="caution">
    <text evidence="2">The sequence shown here is derived from an EMBL/GenBank/DDBJ whole genome shotgun (WGS) entry which is preliminary data.</text>
</comment>
<reference evidence="2" key="1">
    <citation type="journal article" date="2021" name="Sci. Adv.">
        <title>The American lobster genome reveals insights on longevity, neural, and immune adaptations.</title>
        <authorList>
            <person name="Polinski J.M."/>
            <person name="Zimin A.V."/>
            <person name="Clark K.F."/>
            <person name="Kohn A.B."/>
            <person name="Sadowski N."/>
            <person name="Timp W."/>
            <person name="Ptitsyn A."/>
            <person name="Khanna P."/>
            <person name="Romanova D.Y."/>
            <person name="Williams P."/>
            <person name="Greenwood S.J."/>
            <person name="Moroz L.L."/>
            <person name="Walt D.R."/>
            <person name="Bodnar A.G."/>
        </authorList>
    </citation>
    <scope>NUCLEOTIDE SEQUENCE</scope>
    <source>
        <strain evidence="2">GMGI-L3</strain>
    </source>
</reference>
<evidence type="ECO:0000313" key="3">
    <source>
        <dbReference type="Proteomes" id="UP000747542"/>
    </source>
</evidence>
<evidence type="ECO:0000313" key="2">
    <source>
        <dbReference type="EMBL" id="KAG7158991.1"/>
    </source>
</evidence>
<accession>A0A8J5MPH2</accession>